<evidence type="ECO:0000256" key="2">
    <source>
        <dbReference type="ARBA" id="ARBA00022618"/>
    </source>
</evidence>
<evidence type="ECO:0000256" key="1">
    <source>
        <dbReference type="ARBA" id="ARBA00006291"/>
    </source>
</evidence>
<organism evidence="9 10">
    <name type="scientific">Oceanisphaera avium</name>
    <dbReference type="NCBI Taxonomy" id="1903694"/>
    <lineage>
        <taxon>Bacteria</taxon>
        <taxon>Pseudomonadati</taxon>
        <taxon>Pseudomonadota</taxon>
        <taxon>Gammaproteobacteria</taxon>
        <taxon>Aeromonadales</taxon>
        <taxon>Aeromonadaceae</taxon>
        <taxon>Oceanisphaera</taxon>
    </lineage>
</organism>
<proteinExistence type="inferred from homology"/>
<reference evidence="10" key="1">
    <citation type="submission" date="2017-05" db="EMBL/GenBank/DDBJ databases">
        <authorList>
            <person name="Sung H."/>
        </authorList>
    </citation>
    <scope>NUCLEOTIDE SEQUENCE [LARGE SCALE GENOMIC DNA]</scope>
    <source>
        <strain evidence="10">AMac2203</strain>
    </source>
</reference>
<dbReference type="HAMAP" id="MF_00267">
    <property type="entry name" value="MinC"/>
    <property type="match status" value="1"/>
</dbReference>
<dbReference type="InterPro" id="IPR036145">
    <property type="entry name" value="MinC_C_sf"/>
</dbReference>
<dbReference type="PANTHER" id="PTHR34108:SF1">
    <property type="entry name" value="SEPTUM SITE-DETERMINING PROTEIN MINC"/>
    <property type="match status" value="1"/>
</dbReference>
<keyword evidence="2 6" id="KW-0132">Cell division</keyword>
<keyword evidence="4 6" id="KW-0131">Cell cycle</keyword>
<dbReference type="GO" id="GO:1901891">
    <property type="term" value="P:regulation of cell septum assembly"/>
    <property type="evidence" value="ECO:0007669"/>
    <property type="project" value="InterPro"/>
</dbReference>
<evidence type="ECO:0000256" key="6">
    <source>
        <dbReference type="HAMAP-Rule" id="MF_00267"/>
    </source>
</evidence>
<dbReference type="InterPro" id="IPR005526">
    <property type="entry name" value="Septum_form_inhib_MinC_C"/>
</dbReference>
<dbReference type="GO" id="GO:0051302">
    <property type="term" value="P:regulation of cell division"/>
    <property type="evidence" value="ECO:0007669"/>
    <property type="project" value="InterPro"/>
</dbReference>
<dbReference type="OrthoDB" id="9794530at2"/>
<feature type="domain" description="Septum formation inhibitor MinC N-terminal" evidence="8">
    <location>
        <begin position="6"/>
        <end position="75"/>
    </location>
</feature>
<sequence length="234" mass="24591">MAEQGIELKGSSFTLSVVHITEQDINTVKRLLAEKIAIAPAFFQAAPLVINIEKLLQTPDFVALANALRELELVPVGVTGVKDDATRAAARAAGLAVISSGKAAAAPTYTEPKAEPKASPAELINLPNTKVHRGPVRSGQQVYAPNGSLVVLGSVSNGAEVIADDSVHVYGQLRGRAVAGAKGNESARIYCQQLMAELISVAGHYQISAGLQGEHWEQAVTISLVDEQLTLDPL</sequence>
<evidence type="ECO:0000256" key="5">
    <source>
        <dbReference type="ARBA" id="ARBA00025606"/>
    </source>
</evidence>
<dbReference type="AlphaFoldDB" id="A0A1Y0CWJ9"/>
<dbReference type="Gene3D" id="2.160.20.70">
    <property type="match status" value="1"/>
</dbReference>
<dbReference type="KEGG" id="ocm:CBP12_03205"/>
<dbReference type="InterPro" id="IPR016098">
    <property type="entry name" value="CAP/MinC_C"/>
</dbReference>
<evidence type="ECO:0000313" key="9">
    <source>
        <dbReference type="EMBL" id="ART79276.1"/>
    </source>
</evidence>
<comment type="function">
    <text evidence="5 6">Cell division inhibitor that blocks the formation of polar Z ring septums. Rapidly oscillates between the poles of the cell to destabilize FtsZ filaments that have formed before they mature into polar Z rings. Prevents FtsZ polymerization.</text>
</comment>
<dbReference type="InterPro" id="IPR013033">
    <property type="entry name" value="MinC"/>
</dbReference>
<evidence type="ECO:0000256" key="3">
    <source>
        <dbReference type="ARBA" id="ARBA00023210"/>
    </source>
</evidence>
<dbReference type="NCBIfam" id="TIGR01222">
    <property type="entry name" value="minC"/>
    <property type="match status" value="1"/>
</dbReference>
<comment type="subunit">
    <text evidence="6">Interacts with MinD and FtsZ.</text>
</comment>
<accession>A0A1Y0CWJ9</accession>
<feature type="domain" description="Septum formation inhibitor MinC C-terminal" evidence="7">
    <location>
        <begin position="132"/>
        <end position="231"/>
    </location>
</feature>
<dbReference type="GO" id="GO:0000902">
    <property type="term" value="P:cell morphogenesis"/>
    <property type="evidence" value="ECO:0007669"/>
    <property type="project" value="InterPro"/>
</dbReference>
<dbReference type="Proteomes" id="UP000243793">
    <property type="component" value="Chromosome"/>
</dbReference>
<dbReference type="EMBL" id="CP021376">
    <property type="protein sequence ID" value="ART79276.1"/>
    <property type="molecule type" value="Genomic_DNA"/>
</dbReference>
<protein>
    <recommendedName>
        <fullName evidence="6">Probable septum site-determining protein MinC</fullName>
    </recommendedName>
</protein>
<gene>
    <name evidence="6" type="primary">minC</name>
    <name evidence="9" type="ORF">CBP12_03205</name>
</gene>
<dbReference type="Pfam" id="PF03775">
    <property type="entry name" value="MinC_C"/>
    <property type="match status" value="1"/>
</dbReference>
<dbReference type="SUPFAM" id="SSF63848">
    <property type="entry name" value="Cell-division inhibitor MinC, C-terminal domain"/>
    <property type="match status" value="1"/>
</dbReference>
<dbReference type="PANTHER" id="PTHR34108">
    <property type="entry name" value="SEPTUM SITE-DETERMINING PROTEIN MINC"/>
    <property type="match status" value="1"/>
</dbReference>
<keyword evidence="3 6" id="KW-0717">Septation</keyword>
<dbReference type="Pfam" id="PF05209">
    <property type="entry name" value="MinC_N"/>
    <property type="match status" value="1"/>
</dbReference>
<evidence type="ECO:0000313" key="10">
    <source>
        <dbReference type="Proteomes" id="UP000243793"/>
    </source>
</evidence>
<name>A0A1Y0CWJ9_9GAMM</name>
<evidence type="ECO:0000259" key="7">
    <source>
        <dbReference type="Pfam" id="PF03775"/>
    </source>
</evidence>
<dbReference type="InterPro" id="IPR007874">
    <property type="entry name" value="MinC_N"/>
</dbReference>
<dbReference type="Gene3D" id="3.30.70.260">
    <property type="match status" value="1"/>
</dbReference>
<evidence type="ECO:0000259" key="8">
    <source>
        <dbReference type="Pfam" id="PF05209"/>
    </source>
</evidence>
<comment type="similarity">
    <text evidence="1 6">Belongs to the MinC family.</text>
</comment>
<dbReference type="RefSeq" id="WP_086962895.1">
    <property type="nucleotide sequence ID" value="NZ_CP021376.1"/>
</dbReference>
<dbReference type="GO" id="GO:0000917">
    <property type="term" value="P:division septum assembly"/>
    <property type="evidence" value="ECO:0007669"/>
    <property type="project" value="UniProtKB-KW"/>
</dbReference>
<keyword evidence="10" id="KW-1185">Reference proteome</keyword>
<evidence type="ECO:0000256" key="4">
    <source>
        <dbReference type="ARBA" id="ARBA00023306"/>
    </source>
</evidence>